<accession>S7W7T8</accession>
<protein>
    <submittedName>
        <fullName evidence="2">Uncharacterized protein</fullName>
    </submittedName>
</protein>
<keyword evidence="3" id="KW-1185">Reference proteome</keyword>
<dbReference type="HOGENOM" id="CLU_2098416_0_0_1"/>
<gene>
    <name evidence="2" type="ORF">SLOPH_966</name>
</gene>
<dbReference type="InParanoid" id="S7W7T8"/>
<keyword evidence="1" id="KW-1133">Transmembrane helix</keyword>
<sequence>MQFSLKNALLAISLSIGTIYLFIYFIYDRPRRKEEERRINNFFDDQEKCGFLVKNKKDLIDVLFFTNSQLRGEILEAEKKGERLSDECIKKLKELDEKASDILRQMRWRDLHRRRGI</sequence>
<dbReference type="Proteomes" id="UP000014978">
    <property type="component" value="Unassembled WGS sequence"/>
</dbReference>
<name>S7W7T8_SPRLO</name>
<evidence type="ECO:0000313" key="2">
    <source>
        <dbReference type="EMBL" id="EPR78930.1"/>
    </source>
</evidence>
<dbReference type="VEuPathDB" id="MicrosporidiaDB:SLOPH_966"/>
<dbReference type="AlphaFoldDB" id="S7W7T8"/>
<keyword evidence="1" id="KW-0812">Transmembrane</keyword>
<reference evidence="3" key="1">
    <citation type="journal article" date="2013" name="PLoS Genet.">
        <title>The genome of Spraguea lophii and the basis of host-microsporidian interactions.</title>
        <authorList>
            <person name="Campbell S.E."/>
            <person name="Williams T.A."/>
            <person name="Yousuf A."/>
            <person name="Soanes D.M."/>
            <person name="Paszkiewicz K.H."/>
            <person name="Williams B.A.P."/>
        </authorList>
    </citation>
    <scope>NUCLEOTIDE SEQUENCE [LARGE SCALE GENOMIC DNA]</scope>
    <source>
        <strain evidence="3">42_110</strain>
    </source>
</reference>
<organism evidence="2 3">
    <name type="scientific">Spraguea lophii (strain 42_110)</name>
    <name type="common">Microsporidian parasite</name>
    <dbReference type="NCBI Taxonomy" id="1358809"/>
    <lineage>
        <taxon>Eukaryota</taxon>
        <taxon>Fungi</taxon>
        <taxon>Fungi incertae sedis</taxon>
        <taxon>Microsporidia</taxon>
        <taxon>Spragueidae</taxon>
        <taxon>Spraguea</taxon>
    </lineage>
</organism>
<keyword evidence="1" id="KW-0472">Membrane</keyword>
<feature type="transmembrane region" description="Helical" evidence="1">
    <location>
        <begin position="6"/>
        <end position="27"/>
    </location>
</feature>
<dbReference type="EMBL" id="ATCN01000476">
    <property type="protein sequence ID" value="EPR78930.1"/>
    <property type="molecule type" value="Genomic_DNA"/>
</dbReference>
<evidence type="ECO:0000256" key="1">
    <source>
        <dbReference type="SAM" id="Phobius"/>
    </source>
</evidence>
<proteinExistence type="predicted"/>
<comment type="caution">
    <text evidence="2">The sequence shown here is derived from an EMBL/GenBank/DDBJ whole genome shotgun (WGS) entry which is preliminary data.</text>
</comment>
<evidence type="ECO:0000313" key="3">
    <source>
        <dbReference type="Proteomes" id="UP000014978"/>
    </source>
</evidence>